<evidence type="ECO:0000313" key="1">
    <source>
        <dbReference type="EMBL" id="KAJ8872170.1"/>
    </source>
</evidence>
<protein>
    <submittedName>
        <fullName evidence="1">Uncharacterized protein</fullName>
    </submittedName>
</protein>
<proteinExistence type="predicted"/>
<dbReference type="EMBL" id="JARBHB010000011">
    <property type="protein sequence ID" value="KAJ8872170.1"/>
    <property type="molecule type" value="Genomic_DNA"/>
</dbReference>
<evidence type="ECO:0000313" key="2">
    <source>
        <dbReference type="Proteomes" id="UP001159363"/>
    </source>
</evidence>
<accession>A0ABQ9GJI0</accession>
<comment type="caution">
    <text evidence="1">The sequence shown here is derived from an EMBL/GenBank/DDBJ whole genome shotgun (WGS) entry which is preliminary data.</text>
</comment>
<organism evidence="1 2">
    <name type="scientific">Dryococelus australis</name>
    <dbReference type="NCBI Taxonomy" id="614101"/>
    <lineage>
        <taxon>Eukaryota</taxon>
        <taxon>Metazoa</taxon>
        <taxon>Ecdysozoa</taxon>
        <taxon>Arthropoda</taxon>
        <taxon>Hexapoda</taxon>
        <taxon>Insecta</taxon>
        <taxon>Pterygota</taxon>
        <taxon>Neoptera</taxon>
        <taxon>Polyneoptera</taxon>
        <taxon>Phasmatodea</taxon>
        <taxon>Verophasmatodea</taxon>
        <taxon>Anareolatae</taxon>
        <taxon>Phasmatidae</taxon>
        <taxon>Eurycanthinae</taxon>
        <taxon>Dryococelus</taxon>
    </lineage>
</organism>
<gene>
    <name evidence="1" type="ORF">PR048_025772</name>
</gene>
<keyword evidence="2" id="KW-1185">Reference proteome</keyword>
<dbReference type="Proteomes" id="UP001159363">
    <property type="component" value="Chromosome 10"/>
</dbReference>
<name>A0ABQ9GJI0_9NEOP</name>
<sequence length="985" mass="109839">MIGSVMVVRGRGMTLSGVKGLADTTWSIYLLCRYKRDRYSTPTNNLPALLFSPSLPLILSNKGAAVAKWLARPPPTNVNRQTEIAPKVGLEEKKRMLVAPPPPSLYITPFPFRPSRTRANKMASLDSKNILNTVLIFSGKYSTNREQPIVHSRLLPTSLKTCSEYLLPGCSSAWLQTKLVRMEQRRNARAGETGYPREIRRVAVSKLRKHDQQGSSPTLVQERGSTCNYFTCVMTNVAELPSVSQRVSSNTKEVLTAMFLPDYGEAKCYGALIWGPYKLCGETMCTSSNQLLPRIELRFLLSSAETALPLRCRGLIAVTTTADETPSASPCCSVVGWMKHDPELDAPQYTMKTAGKLRFIDSKEKKTPKKTLLVGSYSLSSSMVSPPLETWAAMSERLDCSPPTKANRVQSPAGSLPLRIVPDDAAGRSLVFPTLAFRRLPTHRFTLTGSQGLDVKRRPNFFIPLEVGSKDECGVHDKMLWLVSKCVNSDCRGLARQDHLQRVWCAMRDVGAREVGSTADCMSSGRDNIGASCKYTLVWRFYYSDPWERHEVRHTWRLTPQSKRIQVKNVVLRLVASCDRWTDGRVTDMTDGCESIFNVFRGKIAALKAVHDKMGTFEINLRKKSLPLPAYVLTGALSDNRPLVAEAVFRLAQRALSRALTLAATSLRRQRERSPVVSIRWRERERARAQREHEDSLSLEFTDAQTGGNYATLLNREWFVALRWGGGREVQLNSAAGAPDREMFACLYTHLHASKIINDLSPLVTLIPETFPDFRMWEITMPLVVGFLGDLPYDAIGNKATDFVVQLGGCGSDAGRSNDSKLSEHWVPAIIYFVSSSMRKPWDATMCIVGSRLEQTFQQRRNRQLHASLLQTAIGEGTAHIVRLVDCNQLSRNPGCWATQLGVAGATSFISSALQDAPENKNPRWRGVIHLKTPGCLATPTRFELVLCSEMPRAESWPSLPLRPSPRGWRLGDKVSWTSGMIKEG</sequence>
<reference evidence="1 2" key="1">
    <citation type="submission" date="2023-02" db="EMBL/GenBank/DDBJ databases">
        <title>LHISI_Scaffold_Assembly.</title>
        <authorList>
            <person name="Stuart O.P."/>
            <person name="Cleave R."/>
            <person name="Magrath M.J.L."/>
            <person name="Mikheyev A.S."/>
        </authorList>
    </citation>
    <scope>NUCLEOTIDE SEQUENCE [LARGE SCALE GENOMIC DNA]</scope>
    <source>
        <strain evidence="1">Daus_M_001</strain>
        <tissue evidence="1">Leg muscle</tissue>
    </source>
</reference>